<protein>
    <recommendedName>
        <fullName evidence="4">Prepilin-type N-terminal cleavage/methylation domain-containing protein</fullName>
    </recommendedName>
</protein>
<dbReference type="Gene3D" id="3.30.700.10">
    <property type="entry name" value="Glycoprotein, Type 4 Pilin"/>
    <property type="match status" value="1"/>
</dbReference>
<evidence type="ECO:0000256" key="1">
    <source>
        <dbReference type="SAM" id="Phobius"/>
    </source>
</evidence>
<evidence type="ECO:0000313" key="3">
    <source>
        <dbReference type="Proteomes" id="UP000308917"/>
    </source>
</evidence>
<feature type="transmembrane region" description="Helical" evidence="1">
    <location>
        <begin position="12"/>
        <end position="39"/>
    </location>
</feature>
<dbReference type="SUPFAM" id="SSF54523">
    <property type="entry name" value="Pili subunits"/>
    <property type="match status" value="1"/>
</dbReference>
<dbReference type="AlphaFoldDB" id="A0A4S8EVW8"/>
<dbReference type="RefSeq" id="WP_136574399.1">
    <property type="nucleotide sequence ID" value="NZ_STFG01000019.1"/>
</dbReference>
<dbReference type="Proteomes" id="UP000308917">
    <property type="component" value="Unassembled WGS sequence"/>
</dbReference>
<dbReference type="InterPro" id="IPR045584">
    <property type="entry name" value="Pilin-like"/>
</dbReference>
<keyword evidence="1" id="KW-0472">Membrane</keyword>
<dbReference type="Pfam" id="PF07963">
    <property type="entry name" value="N_methyl"/>
    <property type="match status" value="1"/>
</dbReference>
<accession>A0A4S8EVW8</accession>
<organism evidence="2 3">
    <name type="scientific">Lampropedia puyangensis</name>
    <dbReference type="NCBI Taxonomy" id="1330072"/>
    <lineage>
        <taxon>Bacteria</taxon>
        <taxon>Pseudomonadati</taxon>
        <taxon>Pseudomonadota</taxon>
        <taxon>Betaproteobacteria</taxon>
        <taxon>Burkholderiales</taxon>
        <taxon>Comamonadaceae</taxon>
        <taxon>Lampropedia</taxon>
    </lineage>
</organism>
<proteinExistence type="predicted"/>
<evidence type="ECO:0008006" key="4">
    <source>
        <dbReference type="Google" id="ProtNLM"/>
    </source>
</evidence>
<evidence type="ECO:0000313" key="2">
    <source>
        <dbReference type="EMBL" id="THT98686.1"/>
    </source>
</evidence>
<dbReference type="InterPro" id="IPR012902">
    <property type="entry name" value="N_methyl_site"/>
</dbReference>
<reference evidence="2 3" key="1">
    <citation type="journal article" date="2015" name="Antonie Van Leeuwenhoek">
        <title>Lampropedia puyangensis sp. nov., isolated from symptomatic bark of Populus ? euramericana canker and emended description of Lampropedia hyalina (Ehrenberg 1832) Lee et al. 2004.</title>
        <authorList>
            <person name="Li Y."/>
            <person name="Wang T."/>
            <person name="Piao C.G."/>
            <person name="Wang L.F."/>
            <person name="Tian G.Z."/>
            <person name="Zhu T.H."/>
            <person name="Guo M.W."/>
        </authorList>
    </citation>
    <scope>NUCLEOTIDE SEQUENCE [LARGE SCALE GENOMIC DNA]</scope>
    <source>
        <strain evidence="2 3">2-bin</strain>
    </source>
</reference>
<dbReference type="EMBL" id="STFG01000019">
    <property type="protein sequence ID" value="THT98686.1"/>
    <property type="molecule type" value="Genomic_DNA"/>
</dbReference>
<comment type="caution">
    <text evidence="2">The sequence shown here is derived from an EMBL/GenBank/DDBJ whole genome shotgun (WGS) entry which is preliminary data.</text>
</comment>
<keyword evidence="3" id="KW-1185">Reference proteome</keyword>
<name>A0A4S8EVW8_9BURK</name>
<keyword evidence="1" id="KW-0812">Transmembrane</keyword>
<sequence>MVSRSRPLQRGVSLIELMVTITVMFFLLLVAVPLTASWIHSAQVGKSKGLLMQATSQAKAIALRNPARVKTDSSEAAVTAGIKLLPNAVVLVCKSDPTDSNCAEGGANVQWRTDLSRGAGVAVTINDKEQGTIGFDYAGMLVAAADFKISKGAEHETGQLH</sequence>
<keyword evidence="1" id="KW-1133">Transmembrane helix</keyword>
<gene>
    <name evidence="2" type="ORF">E9531_14020</name>
</gene>
<dbReference type="PROSITE" id="PS00409">
    <property type="entry name" value="PROKAR_NTER_METHYL"/>
    <property type="match status" value="1"/>
</dbReference>